<feature type="non-terminal residue" evidence="2">
    <location>
        <position position="1"/>
    </location>
</feature>
<sequence length="61" mass="6641">SEHFGHFDFLLAEVQKDMRNREIVYAAAPPPIVRALPIISVVASALALLLSLVAATRVERG</sequence>
<evidence type="ECO:0000313" key="2">
    <source>
        <dbReference type="EMBL" id="GAI32576.1"/>
    </source>
</evidence>
<organism evidence="2">
    <name type="scientific">marine sediment metagenome</name>
    <dbReference type="NCBI Taxonomy" id="412755"/>
    <lineage>
        <taxon>unclassified sequences</taxon>
        <taxon>metagenomes</taxon>
        <taxon>ecological metagenomes</taxon>
    </lineage>
</organism>
<dbReference type="EMBL" id="BARV01032116">
    <property type="protein sequence ID" value="GAI32576.1"/>
    <property type="molecule type" value="Genomic_DNA"/>
</dbReference>
<comment type="caution">
    <text evidence="2">The sequence shown here is derived from an EMBL/GenBank/DDBJ whole genome shotgun (WGS) entry which is preliminary data.</text>
</comment>
<reference evidence="2" key="1">
    <citation type="journal article" date="2014" name="Front. Microbiol.">
        <title>High frequency of phylogenetically diverse reductive dehalogenase-homologous genes in deep subseafloor sedimentary metagenomes.</title>
        <authorList>
            <person name="Kawai M."/>
            <person name="Futagami T."/>
            <person name="Toyoda A."/>
            <person name="Takaki Y."/>
            <person name="Nishi S."/>
            <person name="Hori S."/>
            <person name="Arai W."/>
            <person name="Tsubouchi T."/>
            <person name="Morono Y."/>
            <person name="Uchiyama I."/>
            <person name="Ito T."/>
            <person name="Fujiyama A."/>
            <person name="Inagaki F."/>
            <person name="Takami H."/>
        </authorList>
    </citation>
    <scope>NUCLEOTIDE SEQUENCE</scope>
    <source>
        <strain evidence="2">Expedition CK06-06</strain>
    </source>
</reference>
<protein>
    <submittedName>
        <fullName evidence="2">Uncharacterized protein</fullName>
    </submittedName>
</protein>
<proteinExistence type="predicted"/>
<accession>X1NQU8</accession>
<keyword evidence="1" id="KW-0472">Membrane</keyword>
<dbReference type="AlphaFoldDB" id="X1NQU8"/>
<gene>
    <name evidence="2" type="ORF">S06H3_50687</name>
</gene>
<evidence type="ECO:0000256" key="1">
    <source>
        <dbReference type="SAM" id="Phobius"/>
    </source>
</evidence>
<keyword evidence="1" id="KW-0812">Transmembrane</keyword>
<feature type="transmembrane region" description="Helical" evidence="1">
    <location>
        <begin position="35"/>
        <end position="55"/>
    </location>
</feature>
<keyword evidence="1" id="KW-1133">Transmembrane helix</keyword>
<name>X1NQU8_9ZZZZ</name>